<dbReference type="InterPro" id="IPR036236">
    <property type="entry name" value="Znf_C2H2_sf"/>
</dbReference>
<sequence length="408" mass="47665">MYVGCRLCTKVQDPFVLVRESRIYSAVTNKEVCLDELIEQYLSISKQSLMDDASICGVCWNAIEQWHNFRESCLQNEERLKNLQTDFEKVALVGKQYNFAIEFVDEEASLGEEKPSEEAHYEEVHEIEETVHYEEVNELKVEVIDENSESSTVVPVVDSKSPEKQIKYSIKVEHESEHDTNSGVEQKEDDQQDKPIHSRMRKGRRKGQTKQAGRPARDATSSKRIRYKQDSRDGKSNCRLCPICGVARTDMTAHLRWHNNERPYHCPYCPKIFVNSSNLRNHVNLHTRQKMYKCDLCDKEFASTTGRNKHRLTHATEREFLCPVCGLSFKHQASLVRHKLIHYEEPKIKCTDCDKVFLTKTRMKKHFLVHLNEKPFNCEVCNKAFNRKDNLKVHIKTHAKQRINFTEC</sequence>
<evidence type="ECO:0000313" key="9">
    <source>
        <dbReference type="Proteomes" id="UP000069272"/>
    </source>
</evidence>
<evidence type="ECO:0000313" key="8">
    <source>
        <dbReference type="EnsemblMetazoa" id="AALB016042-PA"/>
    </source>
</evidence>
<keyword evidence="2" id="KW-0479">Metal-binding</keyword>
<dbReference type="GO" id="GO:0000977">
    <property type="term" value="F:RNA polymerase II transcription regulatory region sequence-specific DNA binding"/>
    <property type="evidence" value="ECO:0007669"/>
    <property type="project" value="TreeGrafter"/>
</dbReference>
<dbReference type="OrthoDB" id="7762865at2759"/>
<dbReference type="STRING" id="7167.A0A1Y9G8K8"/>
<feature type="compositionally biased region" description="Basic and acidic residues" evidence="7">
    <location>
        <begin position="215"/>
        <end position="234"/>
    </location>
</feature>
<keyword evidence="9" id="KW-1185">Reference proteome</keyword>
<evidence type="ECO:0000256" key="2">
    <source>
        <dbReference type="ARBA" id="ARBA00022723"/>
    </source>
</evidence>
<dbReference type="EnsemblMetazoa" id="AALB016042-RA">
    <property type="protein sequence ID" value="AALB016042-PA"/>
    <property type="gene ID" value="AALB016042"/>
</dbReference>
<dbReference type="VEuPathDB" id="VectorBase:AALB016042"/>
<dbReference type="PANTHER" id="PTHR24381">
    <property type="entry name" value="ZINC FINGER PROTEIN"/>
    <property type="match status" value="1"/>
</dbReference>
<dbReference type="SMART" id="SM00355">
    <property type="entry name" value="ZnF_C2H2"/>
    <property type="match status" value="6"/>
</dbReference>
<keyword evidence="3" id="KW-0677">Repeat</keyword>
<dbReference type="KEGG" id="aali:118466043"/>
<dbReference type="Pfam" id="PF00096">
    <property type="entry name" value="zf-C2H2"/>
    <property type="match status" value="3"/>
</dbReference>
<dbReference type="GO" id="GO:0008270">
    <property type="term" value="F:zinc ion binding"/>
    <property type="evidence" value="ECO:0007669"/>
    <property type="project" value="UniProtKB-UniRule"/>
</dbReference>
<dbReference type="Gene3D" id="3.30.160.60">
    <property type="entry name" value="Classic Zinc Finger"/>
    <property type="match status" value="5"/>
</dbReference>
<evidence type="ECO:0000256" key="3">
    <source>
        <dbReference type="ARBA" id="ARBA00022737"/>
    </source>
</evidence>
<proteinExistence type="predicted"/>
<dbReference type="InterPro" id="IPR012934">
    <property type="entry name" value="Znf_AD"/>
</dbReference>
<dbReference type="FunFam" id="3.30.160.60:FF:000534">
    <property type="entry name" value="zinc finger protein 674"/>
    <property type="match status" value="1"/>
</dbReference>
<feature type="region of interest" description="Disordered" evidence="7">
    <location>
        <begin position="172"/>
        <end position="234"/>
    </location>
</feature>
<dbReference type="AlphaFoldDB" id="A0A1Y9G8K8"/>
<dbReference type="Proteomes" id="UP000069272">
    <property type="component" value="Chromosome 3R"/>
</dbReference>
<dbReference type="InterPro" id="IPR013087">
    <property type="entry name" value="Znf_C2H2_type"/>
</dbReference>
<evidence type="ECO:0000256" key="6">
    <source>
        <dbReference type="ARBA" id="ARBA00023242"/>
    </source>
</evidence>
<dbReference type="Gene3D" id="3.40.1800.20">
    <property type="match status" value="1"/>
</dbReference>
<dbReference type="PROSITE" id="PS51915">
    <property type="entry name" value="ZAD"/>
    <property type="match status" value="1"/>
</dbReference>
<evidence type="ECO:0000256" key="4">
    <source>
        <dbReference type="ARBA" id="ARBA00022771"/>
    </source>
</evidence>
<dbReference type="RefSeq" id="XP_035790771.1">
    <property type="nucleotide sequence ID" value="XM_035934878.1"/>
</dbReference>
<protein>
    <submittedName>
        <fullName evidence="8">Uncharacterized protein</fullName>
    </submittedName>
</protein>
<dbReference type="GO" id="GO:0000981">
    <property type="term" value="F:DNA-binding transcription factor activity, RNA polymerase II-specific"/>
    <property type="evidence" value="ECO:0007669"/>
    <property type="project" value="TreeGrafter"/>
</dbReference>
<keyword evidence="6" id="KW-0539">Nucleus</keyword>
<dbReference type="SMART" id="SM00868">
    <property type="entry name" value="zf-AD"/>
    <property type="match status" value="1"/>
</dbReference>
<dbReference type="PROSITE" id="PS50157">
    <property type="entry name" value="ZINC_FINGER_C2H2_2"/>
    <property type="match status" value="6"/>
</dbReference>
<evidence type="ECO:0000256" key="1">
    <source>
        <dbReference type="ARBA" id="ARBA00004123"/>
    </source>
</evidence>
<organism evidence="8 9">
    <name type="scientific">Anopheles albimanus</name>
    <name type="common">New world malaria mosquito</name>
    <dbReference type="NCBI Taxonomy" id="7167"/>
    <lineage>
        <taxon>Eukaryota</taxon>
        <taxon>Metazoa</taxon>
        <taxon>Ecdysozoa</taxon>
        <taxon>Arthropoda</taxon>
        <taxon>Hexapoda</taxon>
        <taxon>Insecta</taxon>
        <taxon>Pterygota</taxon>
        <taxon>Neoptera</taxon>
        <taxon>Endopterygota</taxon>
        <taxon>Diptera</taxon>
        <taxon>Nematocera</taxon>
        <taxon>Culicoidea</taxon>
        <taxon>Culicidae</taxon>
        <taxon>Anophelinae</taxon>
        <taxon>Anopheles</taxon>
    </lineage>
</organism>
<feature type="compositionally biased region" description="Basic residues" evidence="7">
    <location>
        <begin position="197"/>
        <end position="208"/>
    </location>
</feature>
<keyword evidence="4" id="KW-0863">Zinc-finger</keyword>
<name>A0A1Y9G8K8_ANOAL</name>
<comment type="subcellular location">
    <subcellularLocation>
        <location evidence="1">Nucleus</location>
    </subcellularLocation>
</comment>
<dbReference type="PANTHER" id="PTHR24381:SF393">
    <property type="entry name" value="CHROMATIN-LINKED ADAPTOR FOR MSL PROTEINS, ISOFORM B"/>
    <property type="match status" value="1"/>
</dbReference>
<keyword evidence="5" id="KW-0862">Zinc</keyword>
<dbReference type="PROSITE" id="PS00028">
    <property type="entry name" value="ZINC_FINGER_C2H2_1"/>
    <property type="match status" value="5"/>
</dbReference>
<reference evidence="8" key="2">
    <citation type="submission" date="2022-08" db="UniProtKB">
        <authorList>
            <consortium name="EnsemblMetazoa"/>
        </authorList>
    </citation>
    <scope>IDENTIFICATION</scope>
    <source>
        <strain evidence="8">STECLA/ALBI9_A</strain>
    </source>
</reference>
<accession>A0A1Y9G8K8</accession>
<dbReference type="Pfam" id="PF07776">
    <property type="entry name" value="zf-AD"/>
    <property type="match status" value="1"/>
</dbReference>
<evidence type="ECO:0000256" key="7">
    <source>
        <dbReference type="SAM" id="MobiDB-lite"/>
    </source>
</evidence>
<dbReference type="VEuPathDB" id="VectorBase:AALB20_035457"/>
<evidence type="ECO:0000256" key="5">
    <source>
        <dbReference type="ARBA" id="ARBA00022833"/>
    </source>
</evidence>
<dbReference type="GO" id="GO:0005634">
    <property type="term" value="C:nucleus"/>
    <property type="evidence" value="ECO:0007669"/>
    <property type="project" value="UniProtKB-SubCell"/>
</dbReference>
<dbReference type="SUPFAM" id="SSF57716">
    <property type="entry name" value="Glucocorticoid receptor-like (DNA-binding domain)"/>
    <property type="match status" value="1"/>
</dbReference>
<dbReference type="FunFam" id="3.30.160.60:FF:000065">
    <property type="entry name" value="B-cell CLL/lymphoma 6, member B"/>
    <property type="match status" value="1"/>
</dbReference>
<dbReference type="SUPFAM" id="SSF57667">
    <property type="entry name" value="beta-beta-alpha zinc fingers"/>
    <property type="match status" value="3"/>
</dbReference>
<reference evidence="8 9" key="1">
    <citation type="journal article" date="2017" name="G3 (Bethesda)">
        <title>The Physical Genome Mapping of Anopheles albimanus Corrected Scaffold Misassemblies and Identified Interarm Rearrangements in Genus Anopheles.</title>
        <authorList>
            <person name="Artemov G.N."/>
            <person name="Peery A.N."/>
            <person name="Jiang X."/>
            <person name="Tu Z."/>
            <person name="Stegniy V.N."/>
            <person name="Sharakhova M.V."/>
            <person name="Sharakhov I.V."/>
        </authorList>
    </citation>
    <scope>NUCLEOTIDE SEQUENCE [LARGE SCALE GENOMIC DNA]</scope>
    <source>
        <strain evidence="8 9">ALBI9_A</strain>
    </source>
</reference>
<dbReference type="GeneID" id="118466043"/>
<dbReference type="Pfam" id="PF13912">
    <property type="entry name" value="zf-C2H2_6"/>
    <property type="match status" value="1"/>
</dbReference>